<gene>
    <name evidence="2" type="ORF">CEN44_21870</name>
</gene>
<organism evidence="2 3">
    <name type="scientific">Fischerella muscicola CCMEE 5323</name>
    <dbReference type="NCBI Taxonomy" id="2019572"/>
    <lineage>
        <taxon>Bacteria</taxon>
        <taxon>Bacillati</taxon>
        <taxon>Cyanobacteriota</taxon>
        <taxon>Cyanophyceae</taxon>
        <taxon>Nostocales</taxon>
        <taxon>Hapalosiphonaceae</taxon>
        <taxon>Fischerella</taxon>
    </lineage>
</organism>
<dbReference type="AlphaFoldDB" id="A0A2N6JY31"/>
<proteinExistence type="predicted"/>
<dbReference type="InterPro" id="IPR035093">
    <property type="entry name" value="RelE/ParE_toxin_dom_sf"/>
</dbReference>
<keyword evidence="3" id="KW-1185">Reference proteome</keyword>
<sequence>MILSFKDKGTEDIFDGNNSKDARKKCPSNVWEVARRKLDQLNAAFSLDDIKVPPGNRLEALKGDRKGYYSIRINDQYRVCFAWTPEGPSEVEIVDYHH</sequence>
<accession>A0A2N6JY31</accession>
<dbReference type="Gene3D" id="3.30.2310.20">
    <property type="entry name" value="RelE-like"/>
    <property type="match status" value="1"/>
</dbReference>
<dbReference type="Proteomes" id="UP000235036">
    <property type="component" value="Unassembled WGS sequence"/>
</dbReference>
<feature type="compositionally biased region" description="Basic and acidic residues" evidence="1">
    <location>
        <begin position="1"/>
        <end position="11"/>
    </location>
</feature>
<dbReference type="PANTHER" id="PTHR40266">
    <property type="entry name" value="TOXIN HIGB-1"/>
    <property type="match status" value="1"/>
</dbReference>
<evidence type="ECO:0000313" key="3">
    <source>
        <dbReference type="Proteomes" id="UP000235036"/>
    </source>
</evidence>
<comment type="caution">
    <text evidence="2">The sequence shown here is derived from an EMBL/GenBank/DDBJ whole genome shotgun (WGS) entry which is preliminary data.</text>
</comment>
<feature type="region of interest" description="Disordered" evidence="1">
    <location>
        <begin position="1"/>
        <end position="21"/>
    </location>
</feature>
<protein>
    <submittedName>
        <fullName evidence="2">Plasmid maintenance system killer protein</fullName>
    </submittedName>
</protein>
<dbReference type="PANTHER" id="PTHR40266:SF2">
    <property type="entry name" value="TOXIN HIGB-1"/>
    <property type="match status" value="1"/>
</dbReference>
<dbReference type="InterPro" id="IPR007711">
    <property type="entry name" value="HigB-1"/>
</dbReference>
<dbReference type="Pfam" id="PF05015">
    <property type="entry name" value="HigB-like_toxin"/>
    <property type="match status" value="1"/>
</dbReference>
<evidence type="ECO:0000256" key="1">
    <source>
        <dbReference type="SAM" id="MobiDB-lite"/>
    </source>
</evidence>
<dbReference type="EMBL" id="NRQW01000508">
    <property type="protein sequence ID" value="PLZ85666.1"/>
    <property type="molecule type" value="Genomic_DNA"/>
</dbReference>
<dbReference type="SUPFAM" id="SSF143011">
    <property type="entry name" value="RelE-like"/>
    <property type="match status" value="1"/>
</dbReference>
<name>A0A2N6JY31_FISMU</name>
<evidence type="ECO:0000313" key="2">
    <source>
        <dbReference type="EMBL" id="PLZ85666.1"/>
    </source>
</evidence>
<reference evidence="2 3" key="1">
    <citation type="submission" date="2017-08" db="EMBL/GenBank/DDBJ databases">
        <title>Genomes of Fischerella (Mastigocladus) sp. strains.</title>
        <authorList>
            <person name="Miller S.R."/>
        </authorList>
    </citation>
    <scope>NUCLEOTIDE SEQUENCE [LARGE SCALE GENOMIC DNA]</scope>
    <source>
        <strain evidence="2 3">CCMEE 5323</strain>
    </source>
</reference>
<dbReference type="RefSeq" id="WP_016868378.1">
    <property type="nucleotide sequence ID" value="NZ_CAWNVR010000630.1"/>
</dbReference>